<dbReference type="GO" id="GO:0005524">
    <property type="term" value="F:ATP binding"/>
    <property type="evidence" value="ECO:0007669"/>
    <property type="project" value="UniProtKB-KW"/>
</dbReference>
<evidence type="ECO:0000256" key="4">
    <source>
        <dbReference type="ARBA" id="ARBA00022786"/>
    </source>
</evidence>
<comment type="caution">
    <text evidence="7">The sequence shown here is derived from an EMBL/GenBank/DDBJ whole genome shotgun (WGS) entry which is preliminary data.</text>
</comment>
<dbReference type="SUPFAM" id="SSF54495">
    <property type="entry name" value="UBC-like"/>
    <property type="match status" value="1"/>
</dbReference>
<dbReference type="STRING" id="1890683.A0A427YDZ1"/>
<keyword evidence="4" id="KW-0833">Ubl conjugation pathway</keyword>
<dbReference type="Gene3D" id="3.10.110.10">
    <property type="entry name" value="Ubiquitin Conjugating Enzyme"/>
    <property type="match status" value="1"/>
</dbReference>
<evidence type="ECO:0000256" key="1">
    <source>
        <dbReference type="ARBA" id="ARBA00012486"/>
    </source>
</evidence>
<dbReference type="EC" id="2.3.2.23" evidence="1"/>
<gene>
    <name evidence="7" type="ORF">EHS25_002481</name>
</gene>
<dbReference type="OrthoDB" id="9978460at2759"/>
<evidence type="ECO:0000313" key="8">
    <source>
        <dbReference type="Proteomes" id="UP000279259"/>
    </source>
</evidence>
<evidence type="ECO:0000313" key="7">
    <source>
        <dbReference type="EMBL" id="RSH89369.1"/>
    </source>
</evidence>
<dbReference type="PROSITE" id="PS50127">
    <property type="entry name" value="UBC_2"/>
    <property type="match status" value="1"/>
</dbReference>
<dbReference type="InterPro" id="IPR016135">
    <property type="entry name" value="UBQ-conjugating_enzyme/RWD"/>
</dbReference>
<protein>
    <recommendedName>
        <fullName evidence="1">E2 ubiquitin-conjugating enzyme</fullName>
        <ecNumber evidence="1">2.3.2.23</ecNumber>
    </recommendedName>
</protein>
<feature type="domain" description="UBC core" evidence="6">
    <location>
        <begin position="2"/>
        <end position="147"/>
    </location>
</feature>
<dbReference type="InterPro" id="IPR000608">
    <property type="entry name" value="UBC"/>
</dbReference>
<dbReference type="FunFam" id="3.10.110.10:FF:000060">
    <property type="entry name" value="Ubiquitin conjugating enzyme (UbcB)"/>
    <property type="match status" value="1"/>
</dbReference>
<dbReference type="GO" id="GO:0061631">
    <property type="term" value="F:ubiquitin conjugating enzyme activity"/>
    <property type="evidence" value="ECO:0007669"/>
    <property type="project" value="UniProtKB-EC"/>
</dbReference>
<evidence type="ECO:0000256" key="5">
    <source>
        <dbReference type="ARBA" id="ARBA00022840"/>
    </source>
</evidence>
<keyword evidence="5" id="KW-0067">ATP-binding</keyword>
<reference evidence="7 8" key="1">
    <citation type="submission" date="2018-11" db="EMBL/GenBank/DDBJ databases">
        <title>Genome sequence of Saitozyma podzolica DSM 27192.</title>
        <authorList>
            <person name="Aliyu H."/>
            <person name="Gorte O."/>
            <person name="Ochsenreither K."/>
        </authorList>
    </citation>
    <scope>NUCLEOTIDE SEQUENCE [LARGE SCALE GENOMIC DNA]</scope>
    <source>
        <strain evidence="7 8">DSM 27192</strain>
    </source>
</reference>
<dbReference type="Proteomes" id="UP000279259">
    <property type="component" value="Unassembled WGS sequence"/>
</dbReference>
<organism evidence="7 8">
    <name type="scientific">Saitozyma podzolica</name>
    <dbReference type="NCBI Taxonomy" id="1890683"/>
    <lineage>
        <taxon>Eukaryota</taxon>
        <taxon>Fungi</taxon>
        <taxon>Dikarya</taxon>
        <taxon>Basidiomycota</taxon>
        <taxon>Agaricomycotina</taxon>
        <taxon>Tremellomycetes</taxon>
        <taxon>Tremellales</taxon>
        <taxon>Trimorphomycetaceae</taxon>
        <taxon>Saitozyma</taxon>
    </lineage>
</organism>
<keyword evidence="2" id="KW-0808">Transferase</keyword>
<name>A0A427YDZ1_9TREE</name>
<dbReference type="AlphaFoldDB" id="A0A427YDZ1"/>
<dbReference type="Pfam" id="PF00179">
    <property type="entry name" value="UQ_con"/>
    <property type="match status" value="1"/>
</dbReference>
<keyword evidence="3" id="KW-0547">Nucleotide-binding</keyword>
<accession>A0A427YDZ1</accession>
<sequence>MASTRRVQKELAELMNDPPANISVQPNEVNMSQWEVTIHGPPRPSPYHGGKFKLNVEFGLEYPFKAPLIKFKTKLYHPNIDSDGSICMGMLKAEEWKPSTKMHMVFVALYDLIENPNPDDPLVSSIAEQYRTDRSGYDRKAAEYTQK</sequence>
<proteinExistence type="predicted"/>
<evidence type="ECO:0000259" key="6">
    <source>
        <dbReference type="PROSITE" id="PS50127"/>
    </source>
</evidence>
<evidence type="ECO:0000256" key="2">
    <source>
        <dbReference type="ARBA" id="ARBA00022679"/>
    </source>
</evidence>
<keyword evidence="8" id="KW-1185">Reference proteome</keyword>
<dbReference type="EMBL" id="RSCD01000014">
    <property type="protein sequence ID" value="RSH89369.1"/>
    <property type="molecule type" value="Genomic_DNA"/>
</dbReference>
<dbReference type="PANTHER" id="PTHR24068">
    <property type="entry name" value="UBIQUITIN-CONJUGATING ENZYME E2"/>
    <property type="match status" value="1"/>
</dbReference>
<dbReference type="SMART" id="SM00212">
    <property type="entry name" value="UBCc"/>
    <property type="match status" value="1"/>
</dbReference>
<evidence type="ECO:0000256" key="3">
    <source>
        <dbReference type="ARBA" id="ARBA00022741"/>
    </source>
</evidence>